<dbReference type="CDD" id="cd04301">
    <property type="entry name" value="NAT_SF"/>
    <property type="match status" value="1"/>
</dbReference>
<dbReference type="AlphaFoldDB" id="A0A8J3WYV8"/>
<organism evidence="4 5">
    <name type="scientific">Planosporangium mesophilum</name>
    <dbReference type="NCBI Taxonomy" id="689768"/>
    <lineage>
        <taxon>Bacteria</taxon>
        <taxon>Bacillati</taxon>
        <taxon>Actinomycetota</taxon>
        <taxon>Actinomycetes</taxon>
        <taxon>Micromonosporales</taxon>
        <taxon>Micromonosporaceae</taxon>
        <taxon>Planosporangium</taxon>
    </lineage>
</organism>
<keyword evidence="2" id="KW-0012">Acyltransferase</keyword>
<evidence type="ECO:0000259" key="3">
    <source>
        <dbReference type="PROSITE" id="PS51186"/>
    </source>
</evidence>
<dbReference type="RefSeq" id="WP_203935368.1">
    <property type="nucleotide sequence ID" value="NZ_BOON01000002.1"/>
</dbReference>
<protein>
    <submittedName>
        <fullName evidence="4">N-acetyltransferase</fullName>
    </submittedName>
</protein>
<keyword evidence="5" id="KW-1185">Reference proteome</keyword>
<dbReference type="PANTHER" id="PTHR43877">
    <property type="entry name" value="AMINOALKYLPHOSPHONATE N-ACETYLTRANSFERASE-RELATED-RELATED"/>
    <property type="match status" value="1"/>
</dbReference>
<evidence type="ECO:0000256" key="1">
    <source>
        <dbReference type="ARBA" id="ARBA00022679"/>
    </source>
</evidence>
<comment type="caution">
    <text evidence="4">The sequence shown here is derived from an EMBL/GenBank/DDBJ whole genome shotgun (WGS) entry which is preliminary data.</text>
</comment>
<dbReference type="Proteomes" id="UP000599074">
    <property type="component" value="Unassembled WGS sequence"/>
</dbReference>
<dbReference type="InterPro" id="IPR050832">
    <property type="entry name" value="Bact_Acetyltransf"/>
</dbReference>
<dbReference type="Gene3D" id="3.40.630.30">
    <property type="match status" value="1"/>
</dbReference>
<dbReference type="Pfam" id="PF00583">
    <property type="entry name" value="Acetyltransf_1"/>
    <property type="match status" value="1"/>
</dbReference>
<feature type="domain" description="N-acetyltransferase" evidence="3">
    <location>
        <begin position="3"/>
        <end position="155"/>
    </location>
</feature>
<reference evidence="4" key="1">
    <citation type="submission" date="2021-01" db="EMBL/GenBank/DDBJ databases">
        <title>Whole genome shotgun sequence of Planosporangium mesophilum NBRC 109066.</title>
        <authorList>
            <person name="Komaki H."/>
            <person name="Tamura T."/>
        </authorList>
    </citation>
    <scope>NUCLEOTIDE SEQUENCE</scope>
    <source>
        <strain evidence="4">NBRC 109066</strain>
    </source>
</reference>
<evidence type="ECO:0000313" key="5">
    <source>
        <dbReference type="Proteomes" id="UP000599074"/>
    </source>
</evidence>
<dbReference type="PANTHER" id="PTHR43877:SF2">
    <property type="entry name" value="AMINOALKYLPHOSPHONATE N-ACETYLTRANSFERASE-RELATED"/>
    <property type="match status" value="1"/>
</dbReference>
<dbReference type="InterPro" id="IPR000182">
    <property type="entry name" value="GNAT_dom"/>
</dbReference>
<gene>
    <name evidence="4" type="ORF">Pme01_01660</name>
</gene>
<sequence length="155" mass="17220">MGVTIRTAGRRDLDVVVELSAALFAEDAGQRDPYTDLDWPRREGHEYFGGLLTGPTTRCWLAEVDGVIAGCLVGRINRESTVRPVRTAELESMYVRPEYRGTGVGDALVAQFFEWARGRRAKRASVTAYASNDRAIAFYERNGFTSKSVQLELGL</sequence>
<evidence type="ECO:0000256" key="2">
    <source>
        <dbReference type="ARBA" id="ARBA00023315"/>
    </source>
</evidence>
<dbReference type="SUPFAM" id="SSF55729">
    <property type="entry name" value="Acyl-CoA N-acyltransferases (Nat)"/>
    <property type="match status" value="1"/>
</dbReference>
<proteinExistence type="predicted"/>
<keyword evidence="1" id="KW-0808">Transferase</keyword>
<dbReference type="InterPro" id="IPR016181">
    <property type="entry name" value="Acyl_CoA_acyltransferase"/>
</dbReference>
<accession>A0A8J3WYV8</accession>
<dbReference type="PROSITE" id="PS51186">
    <property type="entry name" value="GNAT"/>
    <property type="match status" value="1"/>
</dbReference>
<dbReference type="GO" id="GO:0016747">
    <property type="term" value="F:acyltransferase activity, transferring groups other than amino-acyl groups"/>
    <property type="evidence" value="ECO:0007669"/>
    <property type="project" value="InterPro"/>
</dbReference>
<name>A0A8J3WYV8_9ACTN</name>
<dbReference type="EMBL" id="BOON01000002">
    <property type="protein sequence ID" value="GII20569.1"/>
    <property type="molecule type" value="Genomic_DNA"/>
</dbReference>
<evidence type="ECO:0000313" key="4">
    <source>
        <dbReference type="EMBL" id="GII20569.1"/>
    </source>
</evidence>